<dbReference type="PANTHER" id="PTHR45947:SF13">
    <property type="entry name" value="TRANSFERASE"/>
    <property type="match status" value="1"/>
</dbReference>
<dbReference type="Proteomes" id="UP000001976">
    <property type="component" value="Plasmid pSymB"/>
</dbReference>
<dbReference type="eggNOG" id="COG0438">
    <property type="taxonomic scope" value="Bacteria"/>
</dbReference>
<dbReference type="CDD" id="cd03801">
    <property type="entry name" value="GT4_PimA-like"/>
    <property type="match status" value="1"/>
</dbReference>
<feature type="domain" description="Glycosyltransferase subfamily 4-like N-terminal" evidence="3">
    <location>
        <begin position="73"/>
        <end position="224"/>
    </location>
</feature>
<keyword evidence="4" id="KW-0614">Plasmid</keyword>
<dbReference type="EMBL" id="AL591985">
    <property type="protein sequence ID" value="CAC49733.1"/>
    <property type="molecule type" value="Genomic_DNA"/>
</dbReference>
<accession>Q92U10</accession>
<dbReference type="InterPro" id="IPR028098">
    <property type="entry name" value="Glyco_trans_4-like_N"/>
</dbReference>
<dbReference type="InterPro" id="IPR050194">
    <property type="entry name" value="Glycosyltransferase_grp1"/>
</dbReference>
<evidence type="ECO:0000313" key="5">
    <source>
        <dbReference type="Proteomes" id="UP000001976"/>
    </source>
</evidence>
<dbReference type="EnsemblBacteria" id="CAC49733">
    <property type="protein sequence ID" value="CAC49733"/>
    <property type="gene ID" value="SM_b21503"/>
</dbReference>
<protein>
    <submittedName>
        <fullName evidence="4">Glycosyltransferase protein</fullName>
    </submittedName>
</protein>
<proteinExistence type="predicted"/>
<keyword evidence="5" id="KW-1185">Reference proteome</keyword>
<evidence type="ECO:0000313" key="4">
    <source>
        <dbReference type="EMBL" id="CAC49733.1"/>
    </source>
</evidence>
<dbReference type="PANTHER" id="PTHR45947">
    <property type="entry name" value="SULFOQUINOVOSYL TRANSFERASE SQD2"/>
    <property type="match status" value="1"/>
</dbReference>
<dbReference type="KEGG" id="sme:SM_b21503"/>
<dbReference type="InterPro" id="IPR001296">
    <property type="entry name" value="Glyco_trans_1"/>
</dbReference>
<reference evidence="4 5" key="1">
    <citation type="journal article" date="2001" name="Proc. Natl. Acad. Sci. U.S.A.">
        <title>The complete sequence of the 1,683-kb pSymB megaplasmid from the N2-fixing endosymbiont Sinorhizobium meliloti.</title>
        <authorList>
            <person name="Finan T.M."/>
            <person name="Weidner S."/>
            <person name="Wong K."/>
            <person name="Buhrmester J."/>
            <person name="Chain P."/>
            <person name="Vorholter F.J."/>
            <person name="Hernandez-Lucas I."/>
            <person name="Becker A."/>
            <person name="Cowie A."/>
            <person name="Gouzy J."/>
            <person name="Golding B."/>
            <person name="Puhler A."/>
        </authorList>
    </citation>
    <scope>NUCLEOTIDE SEQUENCE [LARGE SCALE GENOMIC DNA]</scope>
    <source>
        <strain evidence="4 5">1021</strain>
        <plasmid evidence="5">Plasmid pSymB</plasmid>
    </source>
</reference>
<evidence type="ECO:0000256" key="1">
    <source>
        <dbReference type="SAM" id="MobiDB-lite"/>
    </source>
</evidence>
<feature type="domain" description="Glycosyl transferase family 1" evidence="2">
    <location>
        <begin position="235"/>
        <end position="378"/>
    </location>
</feature>
<dbReference type="PIR" id="E96008">
    <property type="entry name" value="E96008"/>
</dbReference>
<organism evidence="4 5">
    <name type="scientific">Rhizobium meliloti (strain 1021)</name>
    <name type="common">Ensifer meliloti</name>
    <name type="synonym">Sinorhizobium meliloti</name>
    <dbReference type="NCBI Taxonomy" id="266834"/>
    <lineage>
        <taxon>Bacteria</taxon>
        <taxon>Pseudomonadati</taxon>
        <taxon>Pseudomonadota</taxon>
        <taxon>Alphaproteobacteria</taxon>
        <taxon>Hyphomicrobiales</taxon>
        <taxon>Rhizobiaceae</taxon>
        <taxon>Sinorhizobium/Ensifer group</taxon>
        <taxon>Sinorhizobium</taxon>
    </lineage>
</organism>
<dbReference type="CAZy" id="GT4">
    <property type="family name" value="Glycosyltransferase Family 4"/>
</dbReference>
<dbReference type="Gene3D" id="3.40.50.2000">
    <property type="entry name" value="Glycogen Phosphorylase B"/>
    <property type="match status" value="2"/>
</dbReference>
<evidence type="ECO:0000259" key="3">
    <source>
        <dbReference type="Pfam" id="PF13439"/>
    </source>
</evidence>
<geneLocation type="plasmid" evidence="4 5">
    <name>pSymB</name>
</geneLocation>
<dbReference type="HOGENOM" id="CLU_009583_35_0_5"/>
<dbReference type="Pfam" id="PF13439">
    <property type="entry name" value="Glyco_transf_4"/>
    <property type="match status" value="1"/>
</dbReference>
<name>Q92U10_RHIME</name>
<dbReference type="SUPFAM" id="SSF53756">
    <property type="entry name" value="UDP-Glycosyltransferase/glycogen phosphorylase"/>
    <property type="match status" value="1"/>
</dbReference>
<dbReference type="AlphaFoldDB" id="Q92U10"/>
<dbReference type="GO" id="GO:0016757">
    <property type="term" value="F:glycosyltransferase activity"/>
    <property type="evidence" value="ECO:0007669"/>
    <property type="project" value="InterPro"/>
</dbReference>
<feature type="region of interest" description="Disordered" evidence="1">
    <location>
        <begin position="370"/>
        <end position="401"/>
    </location>
</feature>
<dbReference type="OrthoDB" id="9807414at2"/>
<sequence length="447" mass="48889">MTGKRLLAINNYFYRRGGAEAVFFDHMSMFGEIGWDIVPFAMHHELNEFSPWSDYFVSEIEYGRRTGLLRKAVQAASVIYSLEAQRNLGRLIDRARPSVAHAHNVYHHLSPAIFSTLKAAGIPVVMTVHDLKLACPSYKMLRDGRVCEDCRGGRVYNVLRHRCVKGSAPLSAVVLAETVLHRLLGLYRDKVDRLVVPSRFYLEKLAEWGWPREKMVHIPNFVDVTALSGDWQEGDYFAFAGRLAPEKGLATLIRAAALSNQRVVIAGTGPEEQTLRSLAAELKADVTFAGYLSGEKLHRLIGESGALVLPSEWYENAPISVLETYALQRPVIGAAIGGIPEMVKEGETGLLAAPGDAGDLARALREMAALSPGERARMGRPPGPGSRANSPPPPTARGRSIFMGKSARPEASHPILIPVPVTGIQPAQVLGLKELFPRHRRGAAGSL</sequence>
<dbReference type="PATRIC" id="fig|266834.11.peg.6254"/>
<reference evidence="5" key="2">
    <citation type="journal article" date="2001" name="Science">
        <title>The composite genome of the legume symbiont Sinorhizobium meliloti.</title>
        <authorList>
            <person name="Galibert F."/>
            <person name="Finan T.M."/>
            <person name="Long S.R."/>
            <person name="Puehler A."/>
            <person name="Abola P."/>
            <person name="Ampe F."/>
            <person name="Barloy-Hubler F."/>
            <person name="Barnett M.J."/>
            <person name="Becker A."/>
            <person name="Boistard P."/>
            <person name="Bothe G."/>
            <person name="Boutry M."/>
            <person name="Bowser L."/>
            <person name="Buhrmester J."/>
            <person name="Cadieu E."/>
            <person name="Capela D."/>
            <person name="Chain P."/>
            <person name="Cowie A."/>
            <person name="Davis R.W."/>
            <person name="Dreano S."/>
            <person name="Federspiel N.A."/>
            <person name="Fisher R.F."/>
            <person name="Gloux S."/>
            <person name="Godrie T."/>
            <person name="Goffeau A."/>
            <person name="Golding B."/>
            <person name="Gouzy J."/>
            <person name="Gurjal M."/>
            <person name="Hernandez-Lucas I."/>
            <person name="Hong A."/>
            <person name="Huizar L."/>
            <person name="Hyman R.W."/>
            <person name="Jones T."/>
            <person name="Kahn D."/>
            <person name="Kahn M.L."/>
            <person name="Kalman S."/>
            <person name="Keating D.H."/>
            <person name="Kiss E."/>
            <person name="Komp C."/>
            <person name="Lelaure V."/>
            <person name="Masuy D."/>
            <person name="Palm C."/>
            <person name="Peck M.C."/>
            <person name="Pohl T.M."/>
            <person name="Portetelle D."/>
            <person name="Purnelle B."/>
            <person name="Ramsperger U."/>
            <person name="Surzycki R."/>
            <person name="Thebault P."/>
            <person name="Vandenbol M."/>
            <person name="Vorhoelter F.J."/>
            <person name="Weidner S."/>
            <person name="Wells D.H."/>
            <person name="Wong K."/>
            <person name="Yeh K.-C."/>
            <person name="Batut J."/>
        </authorList>
    </citation>
    <scope>NUCLEOTIDE SEQUENCE [LARGE SCALE GENOMIC DNA]</scope>
    <source>
        <strain evidence="5">1021</strain>
        <plasmid evidence="5">Plasmid pSymB</plasmid>
    </source>
</reference>
<gene>
    <name evidence="4" type="ORF">SM_b21503</name>
</gene>
<evidence type="ECO:0000259" key="2">
    <source>
        <dbReference type="Pfam" id="PF00534"/>
    </source>
</evidence>
<dbReference type="Pfam" id="PF00534">
    <property type="entry name" value="Glycos_transf_1"/>
    <property type="match status" value="1"/>
</dbReference>